<proteinExistence type="predicted"/>
<dbReference type="Pfam" id="PF12796">
    <property type="entry name" value="Ank_2"/>
    <property type="match status" value="1"/>
</dbReference>
<sequence>MAENNLFNLLNLNPYDEEERKLLNVDAIIKEVQNDPRSVELHYTFSHGKRCLPLHQALRLKAPLSVIETLCSSVALKQRDNHGDNVLHLAASHMASVNVMKLLLEKHPHAVEERGSSDCTPLHEACANQAPIEVIALLVNNWPGALKEKDHDGYTPLHLACFEEASMEMVSLMVKSFPDALKEKDNDGRTPLHIACAEQAPMELVSLVVNNWRSALKEKDRDGCTPLHVSCAKRAPWEVITTLLDGLPEAITERNNNGETPAILAEAYNAPQISQKLVSYVSRLFDGGISNPLVVEILSFFTEIQWWNGVTIALNKHPAVAQIVHIKTMPNFLCLVGRCCKMKTMWKMLCSKQDLFKDI</sequence>
<dbReference type="PANTHER" id="PTHR24153:SF8">
    <property type="entry name" value="FORKED, ISOFORM F"/>
    <property type="match status" value="1"/>
</dbReference>
<dbReference type="GO" id="GO:0051017">
    <property type="term" value="P:actin filament bundle assembly"/>
    <property type="evidence" value="ECO:0007669"/>
    <property type="project" value="TreeGrafter"/>
</dbReference>
<name>A0A6U3R3R8_9STRA</name>
<dbReference type="GO" id="GO:0051015">
    <property type="term" value="F:actin filament binding"/>
    <property type="evidence" value="ECO:0007669"/>
    <property type="project" value="TreeGrafter"/>
</dbReference>
<dbReference type="GO" id="GO:0005737">
    <property type="term" value="C:cytoplasm"/>
    <property type="evidence" value="ECO:0007669"/>
    <property type="project" value="TreeGrafter"/>
</dbReference>
<gene>
    <name evidence="4" type="ORF">DBRI00130_LOCUS44734</name>
    <name evidence="3" type="ORF">DBRI1063_LOCUS11044</name>
</gene>
<dbReference type="Pfam" id="PF00023">
    <property type="entry name" value="Ank"/>
    <property type="match status" value="1"/>
</dbReference>
<evidence type="ECO:0000313" key="4">
    <source>
        <dbReference type="EMBL" id="CAE4670391.1"/>
    </source>
</evidence>
<dbReference type="PANTHER" id="PTHR24153">
    <property type="entry name" value="ESPIN"/>
    <property type="match status" value="1"/>
</dbReference>
<dbReference type="InterPro" id="IPR052420">
    <property type="entry name" value="Espin/Espin-like"/>
</dbReference>
<evidence type="ECO:0000313" key="3">
    <source>
        <dbReference type="EMBL" id="CAD9329971.1"/>
    </source>
</evidence>
<keyword evidence="2" id="KW-0040">ANK repeat</keyword>
<dbReference type="InterPro" id="IPR002110">
    <property type="entry name" value="Ankyrin_rpt"/>
</dbReference>
<dbReference type="SUPFAM" id="SSF48403">
    <property type="entry name" value="Ankyrin repeat"/>
    <property type="match status" value="1"/>
</dbReference>
<evidence type="ECO:0000256" key="2">
    <source>
        <dbReference type="ARBA" id="ARBA00023043"/>
    </source>
</evidence>
<organism evidence="3">
    <name type="scientific">Ditylum brightwellii</name>
    <dbReference type="NCBI Taxonomy" id="49249"/>
    <lineage>
        <taxon>Eukaryota</taxon>
        <taxon>Sar</taxon>
        <taxon>Stramenopiles</taxon>
        <taxon>Ochrophyta</taxon>
        <taxon>Bacillariophyta</taxon>
        <taxon>Mediophyceae</taxon>
        <taxon>Lithodesmiophycidae</taxon>
        <taxon>Lithodesmiales</taxon>
        <taxon>Lithodesmiaceae</taxon>
        <taxon>Ditylum</taxon>
    </lineage>
</organism>
<reference evidence="3" key="1">
    <citation type="submission" date="2021-01" db="EMBL/GenBank/DDBJ databases">
        <authorList>
            <person name="Corre E."/>
            <person name="Pelletier E."/>
            <person name="Niang G."/>
            <person name="Scheremetjew M."/>
            <person name="Finn R."/>
            <person name="Kale V."/>
            <person name="Holt S."/>
            <person name="Cochrane G."/>
            <person name="Meng A."/>
            <person name="Brown T."/>
            <person name="Cohen L."/>
        </authorList>
    </citation>
    <scope>NUCLEOTIDE SEQUENCE</scope>
    <source>
        <strain evidence="4">GSO104</strain>
        <strain evidence="3">Pop2</strain>
    </source>
</reference>
<protein>
    <submittedName>
        <fullName evidence="3">Uncharacterized protein</fullName>
    </submittedName>
</protein>
<accession>A0A6U3R3R8</accession>
<dbReference type="Gene3D" id="1.25.40.20">
    <property type="entry name" value="Ankyrin repeat-containing domain"/>
    <property type="match status" value="3"/>
</dbReference>
<dbReference type="AlphaFoldDB" id="A0A6U3R3R8"/>
<dbReference type="EMBL" id="HBNS01062003">
    <property type="protein sequence ID" value="CAE4670391.1"/>
    <property type="molecule type" value="Transcribed_RNA"/>
</dbReference>
<keyword evidence="1" id="KW-0677">Repeat</keyword>
<dbReference type="InterPro" id="IPR036770">
    <property type="entry name" value="Ankyrin_rpt-contain_sf"/>
</dbReference>
<dbReference type="EMBL" id="HBGN01017211">
    <property type="protein sequence ID" value="CAD9329971.1"/>
    <property type="molecule type" value="Transcribed_RNA"/>
</dbReference>
<dbReference type="SMART" id="SM00248">
    <property type="entry name" value="ANK"/>
    <property type="match status" value="6"/>
</dbReference>
<evidence type="ECO:0000256" key="1">
    <source>
        <dbReference type="ARBA" id="ARBA00022737"/>
    </source>
</evidence>